<evidence type="ECO:0000313" key="7">
    <source>
        <dbReference type="Proteomes" id="UP000241074"/>
    </source>
</evidence>
<sequence>MNLRPPNRAAAATTAPIRARKARTAARAAALLPCNLGGHCRNARTRRPITPMSDEVTLLIERAQAGDRLSADRLFEVVYRELHALAARQRLTVGVGDMGATSLVHESYMRLIRGMSLGSAGRAHFFAIAAQAMRQIAINQVRARMAEKRGGAMDVTSLDGLTDGVEPAEGKPVDLLALDQALTRLESFDARLSRLVELRFFGGMSLSEAGDKLGLSERTLKRDWRKARAFLHAELAGAQDDEA</sequence>
<feature type="domain" description="RNA polymerase sigma-70 ECF-like HTH" evidence="5">
    <location>
        <begin position="54"/>
        <end position="235"/>
    </location>
</feature>
<evidence type="ECO:0000256" key="4">
    <source>
        <dbReference type="ARBA" id="ARBA00023163"/>
    </source>
</evidence>
<dbReference type="Gene3D" id="1.10.10.10">
    <property type="entry name" value="Winged helix-like DNA-binding domain superfamily/Winged helix DNA-binding domain"/>
    <property type="match status" value="1"/>
</dbReference>
<dbReference type="GO" id="GO:0006352">
    <property type="term" value="P:DNA-templated transcription initiation"/>
    <property type="evidence" value="ECO:0007669"/>
    <property type="project" value="InterPro"/>
</dbReference>
<evidence type="ECO:0000256" key="2">
    <source>
        <dbReference type="ARBA" id="ARBA00023015"/>
    </source>
</evidence>
<dbReference type="PANTHER" id="PTHR43133">
    <property type="entry name" value="RNA POLYMERASE ECF-TYPE SIGMA FACTO"/>
    <property type="match status" value="1"/>
</dbReference>
<dbReference type="SUPFAM" id="SSF88659">
    <property type="entry name" value="Sigma3 and sigma4 domains of RNA polymerase sigma factors"/>
    <property type="match status" value="1"/>
</dbReference>
<evidence type="ECO:0000256" key="1">
    <source>
        <dbReference type="ARBA" id="ARBA00010641"/>
    </source>
</evidence>
<keyword evidence="2" id="KW-0805">Transcription regulation</keyword>
<keyword evidence="7" id="KW-1185">Reference proteome</keyword>
<protein>
    <submittedName>
        <fullName evidence="6">RNA polymerase subunit sigma-70</fullName>
    </submittedName>
</protein>
<dbReference type="NCBIfam" id="TIGR02999">
    <property type="entry name" value="Sig-70_X6"/>
    <property type="match status" value="1"/>
</dbReference>
<dbReference type="InterPro" id="IPR013325">
    <property type="entry name" value="RNA_pol_sigma_r2"/>
</dbReference>
<reference evidence="6 7" key="2">
    <citation type="submission" date="2018-03" db="EMBL/GenBank/DDBJ databases">
        <authorList>
            <person name="Keele B.F."/>
        </authorList>
    </citation>
    <scope>NUCLEOTIDE SEQUENCE [LARGE SCALE GENOMIC DNA]</scope>
    <source>
        <strain evidence="6 7">D13</strain>
    </source>
</reference>
<dbReference type="InterPro" id="IPR011517">
    <property type="entry name" value="RNA_pol_sigma70_ECF-like"/>
</dbReference>
<dbReference type="NCBIfam" id="TIGR02937">
    <property type="entry name" value="sigma70-ECF"/>
    <property type="match status" value="1"/>
</dbReference>
<dbReference type="RefSeq" id="WP_106889823.1">
    <property type="nucleotide sequence ID" value="NZ_CP027860.1"/>
</dbReference>
<reference evidence="6 7" key="1">
    <citation type="submission" date="2018-03" db="EMBL/GenBank/DDBJ databases">
        <title>Ahniella affigens gen. nov., sp. nov., a gammaproteobacterium isolated from sandy soil near a stream.</title>
        <authorList>
            <person name="Ko Y."/>
            <person name="Kim J.-H."/>
        </authorList>
    </citation>
    <scope>NUCLEOTIDE SEQUENCE [LARGE SCALE GENOMIC DNA]</scope>
    <source>
        <strain evidence="6 7">D13</strain>
    </source>
</reference>
<comment type="similarity">
    <text evidence="1">Belongs to the sigma-70 factor family. ECF subfamily.</text>
</comment>
<dbReference type="InterPro" id="IPR014284">
    <property type="entry name" value="RNA_pol_sigma-70_dom"/>
</dbReference>
<name>A0A2P1PM26_9GAMM</name>
<keyword evidence="3" id="KW-0731">Sigma factor</keyword>
<dbReference type="InterPro" id="IPR036388">
    <property type="entry name" value="WH-like_DNA-bd_sf"/>
</dbReference>
<dbReference type="Gene3D" id="1.10.1740.10">
    <property type="match status" value="1"/>
</dbReference>
<organism evidence="6 7">
    <name type="scientific">Ahniella affigens</name>
    <dbReference type="NCBI Taxonomy" id="2021234"/>
    <lineage>
        <taxon>Bacteria</taxon>
        <taxon>Pseudomonadati</taxon>
        <taxon>Pseudomonadota</taxon>
        <taxon>Gammaproteobacteria</taxon>
        <taxon>Lysobacterales</taxon>
        <taxon>Rhodanobacteraceae</taxon>
        <taxon>Ahniella</taxon>
    </lineage>
</organism>
<keyword evidence="4" id="KW-0804">Transcription</keyword>
<proteinExistence type="inferred from homology"/>
<dbReference type="GO" id="GO:0016987">
    <property type="term" value="F:sigma factor activity"/>
    <property type="evidence" value="ECO:0007669"/>
    <property type="project" value="UniProtKB-KW"/>
</dbReference>
<dbReference type="EMBL" id="CP027860">
    <property type="protein sequence ID" value="AVP95894.1"/>
    <property type="molecule type" value="Genomic_DNA"/>
</dbReference>
<evidence type="ECO:0000256" key="3">
    <source>
        <dbReference type="ARBA" id="ARBA00023082"/>
    </source>
</evidence>
<dbReference type="SUPFAM" id="SSF88946">
    <property type="entry name" value="Sigma2 domain of RNA polymerase sigma factors"/>
    <property type="match status" value="1"/>
</dbReference>
<dbReference type="InterPro" id="IPR013324">
    <property type="entry name" value="RNA_pol_sigma_r3/r4-like"/>
</dbReference>
<gene>
    <name evidence="6" type="ORF">C7S18_01175</name>
</gene>
<dbReference type="InterPro" id="IPR053812">
    <property type="entry name" value="HTH_Sigma70_ECF-like"/>
</dbReference>
<dbReference type="Proteomes" id="UP000241074">
    <property type="component" value="Chromosome"/>
</dbReference>
<dbReference type="Pfam" id="PF07638">
    <property type="entry name" value="Sigma70_ECF"/>
    <property type="match status" value="1"/>
</dbReference>
<dbReference type="InterPro" id="IPR039425">
    <property type="entry name" value="RNA_pol_sigma-70-like"/>
</dbReference>
<dbReference type="AlphaFoldDB" id="A0A2P1PM26"/>
<dbReference type="KEGG" id="xba:C7S18_01175"/>
<evidence type="ECO:0000313" key="6">
    <source>
        <dbReference type="EMBL" id="AVP95894.1"/>
    </source>
</evidence>
<accession>A0A2P1PM26</accession>
<evidence type="ECO:0000259" key="5">
    <source>
        <dbReference type="Pfam" id="PF07638"/>
    </source>
</evidence>
<dbReference type="OrthoDB" id="128473at2"/>
<dbReference type="PANTHER" id="PTHR43133:SF39">
    <property type="entry name" value="SIMILAR TO RNA POLYMERASE SIGMA-E FACTOR"/>
    <property type="match status" value="1"/>
</dbReference>